<feature type="transmembrane region" description="Helical" evidence="7">
    <location>
        <begin position="119"/>
        <end position="137"/>
    </location>
</feature>
<dbReference type="PANTHER" id="PTHR24221">
    <property type="entry name" value="ATP-BINDING CASSETTE SUB-FAMILY B"/>
    <property type="match status" value="1"/>
</dbReference>
<feature type="transmembrane region" description="Helical" evidence="7">
    <location>
        <begin position="44"/>
        <end position="64"/>
    </location>
</feature>
<dbReference type="GO" id="GO:0034040">
    <property type="term" value="F:ATPase-coupled lipid transmembrane transporter activity"/>
    <property type="evidence" value="ECO:0007669"/>
    <property type="project" value="TreeGrafter"/>
</dbReference>
<dbReference type="EMBL" id="QLTW01000305">
    <property type="protein sequence ID" value="MBT9146083.1"/>
    <property type="molecule type" value="Genomic_DNA"/>
</dbReference>
<dbReference type="Gene3D" id="1.20.1560.10">
    <property type="entry name" value="ABC transporter type 1, transmembrane domain"/>
    <property type="match status" value="1"/>
</dbReference>
<keyword evidence="3" id="KW-0547">Nucleotide-binding</keyword>
<dbReference type="Gene3D" id="3.40.50.300">
    <property type="entry name" value="P-loop containing nucleotide triphosphate hydrolases"/>
    <property type="match status" value="1"/>
</dbReference>
<evidence type="ECO:0000256" key="5">
    <source>
        <dbReference type="ARBA" id="ARBA00022989"/>
    </source>
</evidence>
<dbReference type="GO" id="GO:0005886">
    <property type="term" value="C:plasma membrane"/>
    <property type="evidence" value="ECO:0007669"/>
    <property type="project" value="UniProtKB-SubCell"/>
</dbReference>
<dbReference type="Proteomes" id="UP000811545">
    <property type="component" value="Unassembled WGS sequence"/>
</dbReference>
<evidence type="ECO:0000259" key="9">
    <source>
        <dbReference type="PROSITE" id="PS50929"/>
    </source>
</evidence>
<reference evidence="10 11" key="1">
    <citation type="journal article" date="2021" name="bioRxiv">
        <title>Unique metabolic strategies in Hadean analogues reveal hints for primordial physiology.</title>
        <authorList>
            <person name="Nobu M.K."/>
            <person name="Nakai R."/>
            <person name="Tamazawa S."/>
            <person name="Mori H."/>
            <person name="Toyoda A."/>
            <person name="Ijiri A."/>
            <person name="Suzuki S."/>
            <person name="Kurokawa K."/>
            <person name="Kamagata Y."/>
            <person name="Tamaki H."/>
        </authorList>
    </citation>
    <scope>NUCLEOTIDE SEQUENCE [LARGE SCALE GENOMIC DNA]</scope>
    <source>
        <strain evidence="10">BS525</strain>
    </source>
</reference>
<evidence type="ECO:0000256" key="3">
    <source>
        <dbReference type="ARBA" id="ARBA00022741"/>
    </source>
</evidence>
<protein>
    <submittedName>
        <fullName evidence="10">Multidrug export ATP-binding/permease protein</fullName>
        <ecNumber evidence="10">3.6.3.-</ecNumber>
    </submittedName>
</protein>
<dbReference type="GO" id="GO:0016887">
    <property type="term" value="F:ATP hydrolysis activity"/>
    <property type="evidence" value="ECO:0007669"/>
    <property type="project" value="InterPro"/>
</dbReference>
<evidence type="ECO:0000256" key="2">
    <source>
        <dbReference type="ARBA" id="ARBA00022692"/>
    </source>
</evidence>
<dbReference type="PANTHER" id="PTHR24221:SF654">
    <property type="entry name" value="ATP-BINDING CASSETTE SUB-FAMILY B MEMBER 6"/>
    <property type="match status" value="1"/>
</dbReference>
<evidence type="ECO:0000259" key="8">
    <source>
        <dbReference type="PROSITE" id="PS50893"/>
    </source>
</evidence>
<dbReference type="SUPFAM" id="SSF90123">
    <property type="entry name" value="ABC transporter transmembrane region"/>
    <property type="match status" value="1"/>
</dbReference>
<feature type="domain" description="ABC transporter" evidence="8">
    <location>
        <begin position="307"/>
        <end position="526"/>
    </location>
</feature>
<evidence type="ECO:0000313" key="11">
    <source>
        <dbReference type="Proteomes" id="UP000811545"/>
    </source>
</evidence>
<keyword evidence="5 7" id="KW-1133">Transmembrane helix</keyword>
<dbReference type="InterPro" id="IPR027417">
    <property type="entry name" value="P-loop_NTPase"/>
</dbReference>
<dbReference type="InterPro" id="IPR036640">
    <property type="entry name" value="ABC1_TM_sf"/>
</dbReference>
<organism evidence="10 11">
    <name type="scientific">Psychracetigena formicireducens</name>
    <dbReference type="NCBI Taxonomy" id="2986056"/>
    <lineage>
        <taxon>Bacteria</taxon>
        <taxon>Bacillati</taxon>
        <taxon>Candidatus Lithacetigenota</taxon>
        <taxon>Candidatus Psychracetigena</taxon>
    </lineage>
</organism>
<keyword evidence="2 7" id="KW-0812">Transmembrane</keyword>
<sequence>MIKYKSFFACMLLIVLLGGIAALATPVLINIWNSDSIGFTSSRVFVLLAVLIGATLIQLFFVYMRERFAATYNQLNMEKQLDVFYNLRYDYLNEQGPTNILERIVQGINNTYEFMTGDFIKIWSSLLIIIVVLAIVATNNVMLAGILLIMVPVNYFGYKLLNKELAKRTQRAQKMMGQGFQTMLSVLSQTDYLKQIDNYNSVRKFLHPEIGAIYKTIASVNVLAQTASTILSSLNHIVQTMVMVVIVFSFIRESSSPYILILYPILLPLYFSNISMITNANLSKTKMQTSDQFFQELHDNIEADGSFELERVKKIAFNIDELNVGNTKIKCKIHQEFKLGDVVWIQGNSGVGKSSLMKLLPKLRTSNDVLINGVVLSSIKNSSLRGDVDYLSQQIPIIKGTLRDNLFFGLQWSEEMESKLQRTTLLKQLLETKSMDTMIEENGTNLSGGEKQKIAALRAFNSSASVLILDEIASSIDNETATDIYYTLLANSQDRITFIISHDNLPESFATRIVKMGENLCDAPTG</sequence>
<feature type="transmembrane region" description="Helical" evidence="7">
    <location>
        <begin position="233"/>
        <end position="251"/>
    </location>
</feature>
<accession>A0A9E2F7Y2</accession>
<dbReference type="GO" id="GO:0140359">
    <property type="term" value="F:ABC-type transporter activity"/>
    <property type="evidence" value="ECO:0007669"/>
    <property type="project" value="InterPro"/>
</dbReference>
<dbReference type="SUPFAM" id="SSF52540">
    <property type="entry name" value="P-loop containing nucleoside triphosphate hydrolases"/>
    <property type="match status" value="1"/>
</dbReference>
<dbReference type="InterPro" id="IPR011527">
    <property type="entry name" value="ABC1_TM_dom"/>
</dbReference>
<dbReference type="AlphaFoldDB" id="A0A9E2F7Y2"/>
<dbReference type="PROSITE" id="PS50893">
    <property type="entry name" value="ABC_TRANSPORTER_2"/>
    <property type="match status" value="1"/>
</dbReference>
<dbReference type="PROSITE" id="PS50929">
    <property type="entry name" value="ABC_TM1F"/>
    <property type="match status" value="1"/>
</dbReference>
<gene>
    <name evidence="10" type="ORF">DDT42_01962</name>
</gene>
<feature type="domain" description="ABC transmembrane type-1" evidence="9">
    <location>
        <begin position="11"/>
        <end position="280"/>
    </location>
</feature>
<comment type="caution">
    <text evidence="10">The sequence shown here is derived from an EMBL/GenBank/DDBJ whole genome shotgun (WGS) entry which is preliminary data.</text>
</comment>
<dbReference type="SMART" id="SM00382">
    <property type="entry name" value="AAA"/>
    <property type="match status" value="1"/>
</dbReference>
<evidence type="ECO:0000256" key="7">
    <source>
        <dbReference type="SAM" id="Phobius"/>
    </source>
</evidence>
<dbReference type="InterPro" id="IPR003593">
    <property type="entry name" value="AAA+_ATPase"/>
</dbReference>
<evidence type="ECO:0000313" key="10">
    <source>
        <dbReference type="EMBL" id="MBT9146083.1"/>
    </source>
</evidence>
<feature type="transmembrane region" description="Helical" evidence="7">
    <location>
        <begin position="7"/>
        <end position="32"/>
    </location>
</feature>
<comment type="subcellular location">
    <subcellularLocation>
        <location evidence="1">Cell membrane</location>
        <topology evidence="1">Multi-pass membrane protein</topology>
    </subcellularLocation>
</comment>
<dbReference type="GO" id="GO:0005524">
    <property type="term" value="F:ATP binding"/>
    <property type="evidence" value="ECO:0007669"/>
    <property type="project" value="UniProtKB-KW"/>
</dbReference>
<evidence type="ECO:0000256" key="1">
    <source>
        <dbReference type="ARBA" id="ARBA00004651"/>
    </source>
</evidence>
<feature type="transmembrane region" description="Helical" evidence="7">
    <location>
        <begin position="257"/>
        <end position="277"/>
    </location>
</feature>
<evidence type="ECO:0000256" key="6">
    <source>
        <dbReference type="ARBA" id="ARBA00023136"/>
    </source>
</evidence>
<keyword evidence="10" id="KW-0378">Hydrolase</keyword>
<proteinExistence type="predicted"/>
<dbReference type="Pfam" id="PF00005">
    <property type="entry name" value="ABC_tran"/>
    <property type="match status" value="1"/>
</dbReference>
<name>A0A9E2F7Y2_PSYF1</name>
<keyword evidence="6 7" id="KW-0472">Membrane</keyword>
<dbReference type="InterPro" id="IPR039421">
    <property type="entry name" value="Type_1_exporter"/>
</dbReference>
<keyword evidence="4 10" id="KW-0067">ATP-binding</keyword>
<dbReference type="EC" id="3.6.3.-" evidence="10"/>
<evidence type="ECO:0000256" key="4">
    <source>
        <dbReference type="ARBA" id="ARBA00022840"/>
    </source>
</evidence>
<dbReference type="InterPro" id="IPR003439">
    <property type="entry name" value="ABC_transporter-like_ATP-bd"/>
</dbReference>